<reference evidence="2 3" key="1">
    <citation type="submission" date="2013-11" db="EMBL/GenBank/DDBJ databases">
        <title>Complete genome sequence of Clostridum sp. M2/40.</title>
        <authorList>
            <person name="Wibberg D."/>
            <person name="Puehler A."/>
            <person name="Schlueter A."/>
        </authorList>
    </citation>
    <scope>NUCLEOTIDE SEQUENCE [LARGE SCALE GENOMIC DNA]</scope>
    <source>
        <strain evidence="3">M2/40</strain>
    </source>
</reference>
<evidence type="ECO:0000259" key="1">
    <source>
        <dbReference type="Pfam" id="PF01814"/>
    </source>
</evidence>
<name>W6SGX3_9CLOT</name>
<dbReference type="Gene3D" id="1.20.120.520">
    <property type="entry name" value="nmb1532 protein domain like"/>
    <property type="match status" value="1"/>
</dbReference>
<dbReference type="HOGENOM" id="CLU_095978_2_0_9"/>
<dbReference type="AlphaFoldDB" id="W6SGX3"/>
<dbReference type="OrthoDB" id="9785474at2"/>
<dbReference type="PANTHER" id="PTHR39966:SF1">
    <property type="entry name" value="HEMERYTHRIN-LIKE DOMAIN-CONTAINING PROTEIN"/>
    <property type="match status" value="1"/>
</dbReference>
<evidence type="ECO:0000313" key="2">
    <source>
        <dbReference type="EMBL" id="CDM68905.1"/>
    </source>
</evidence>
<gene>
    <name evidence="2" type="ORF">CM240_1747</name>
</gene>
<dbReference type="eggNOG" id="COG3945">
    <property type="taxonomic scope" value="Bacteria"/>
</dbReference>
<dbReference type="Pfam" id="PF01814">
    <property type="entry name" value="Hemerythrin"/>
    <property type="match status" value="1"/>
</dbReference>
<dbReference type="PATRIC" id="fig|1216932.3.peg.1741"/>
<dbReference type="GO" id="GO:0005886">
    <property type="term" value="C:plasma membrane"/>
    <property type="evidence" value="ECO:0007669"/>
    <property type="project" value="TreeGrafter"/>
</dbReference>
<protein>
    <submittedName>
        <fullName evidence="2">Hemerythrin HHE cation binding domain protein</fullName>
    </submittedName>
</protein>
<dbReference type="STRING" id="1216932.CM240_1747"/>
<dbReference type="EMBL" id="HG917868">
    <property type="protein sequence ID" value="CDM68905.1"/>
    <property type="molecule type" value="Genomic_DNA"/>
</dbReference>
<proteinExistence type="predicted"/>
<sequence length="182" mass="21401">MRAIEIMMEEHRYIERMLKVIRKICYKILQCEEINYDDFDKVIEFIKNYADGHHHNKEEIFLFNKMVEKLGSTGEVIIKNGMLVEHDLGRGYVKELIEGLEKVKAGDEEAKLDIIAAAISYTHLLEKHIDKEDNVIYKFAIRELDDSILKEIELQCIEYETTNGDIRKKNIEILENLEAKLL</sequence>
<organism evidence="2 3">
    <name type="scientific">Clostridium bornimense</name>
    <dbReference type="NCBI Taxonomy" id="1216932"/>
    <lineage>
        <taxon>Bacteria</taxon>
        <taxon>Bacillati</taxon>
        <taxon>Bacillota</taxon>
        <taxon>Clostridia</taxon>
        <taxon>Eubacteriales</taxon>
        <taxon>Clostridiaceae</taxon>
        <taxon>Clostridium</taxon>
    </lineage>
</organism>
<dbReference type="Proteomes" id="UP000019426">
    <property type="component" value="Chromosome M2/40_rep1"/>
</dbReference>
<keyword evidence="3" id="KW-1185">Reference proteome</keyword>
<dbReference type="PANTHER" id="PTHR39966">
    <property type="entry name" value="BLL2471 PROTEIN-RELATED"/>
    <property type="match status" value="1"/>
</dbReference>
<dbReference type="KEGG" id="clt:CM240_1747"/>
<evidence type="ECO:0000313" key="3">
    <source>
        <dbReference type="Proteomes" id="UP000019426"/>
    </source>
</evidence>
<accession>W6SGX3</accession>
<feature type="domain" description="Hemerythrin-like" evidence="1">
    <location>
        <begin position="3"/>
        <end position="139"/>
    </location>
</feature>
<dbReference type="RefSeq" id="WP_044038394.1">
    <property type="nucleotide sequence ID" value="NZ_HG917868.1"/>
</dbReference>
<dbReference type="InterPro" id="IPR012312">
    <property type="entry name" value="Hemerythrin-like"/>
</dbReference>